<keyword evidence="2" id="KW-1185">Reference proteome</keyword>
<gene>
    <name evidence="1" type="ORF">KP509_25G063700</name>
</gene>
<dbReference type="Proteomes" id="UP000825935">
    <property type="component" value="Chromosome 25"/>
</dbReference>
<evidence type="ECO:0000313" key="2">
    <source>
        <dbReference type="Proteomes" id="UP000825935"/>
    </source>
</evidence>
<proteinExistence type="predicted"/>
<sequence length="152" mass="17302">MYASFGQIFNLPTLIWTDLCIAQELSIGKQSDTSFSTYLVPSSLGFFMISTARLHVCLNSDWAHSYDTHVSKWSWLRAVRGSFFPAHTKHIEVHYHYVTERDSIGEIRLVYVPTQDNVAGLFTKALSRERFEAFGKSFGLLLFVNQTSVQIG</sequence>
<comment type="caution">
    <text evidence="1">The sequence shown here is derived from an EMBL/GenBank/DDBJ whole genome shotgun (WGS) entry which is preliminary data.</text>
</comment>
<accession>A0A8T2RTY5</accession>
<dbReference type="OrthoDB" id="3344688at2759"/>
<name>A0A8T2RTY5_CERRI</name>
<protein>
    <submittedName>
        <fullName evidence="1">Uncharacterized protein</fullName>
    </submittedName>
</protein>
<dbReference type="EMBL" id="CM035430">
    <property type="protein sequence ID" value="KAH7298903.1"/>
    <property type="molecule type" value="Genomic_DNA"/>
</dbReference>
<reference evidence="1" key="1">
    <citation type="submission" date="2021-08" db="EMBL/GenBank/DDBJ databases">
        <title>WGS assembly of Ceratopteris richardii.</title>
        <authorList>
            <person name="Marchant D.B."/>
            <person name="Chen G."/>
            <person name="Jenkins J."/>
            <person name="Shu S."/>
            <person name="Leebens-Mack J."/>
            <person name="Grimwood J."/>
            <person name="Schmutz J."/>
            <person name="Soltis P."/>
            <person name="Soltis D."/>
            <person name="Chen Z.-H."/>
        </authorList>
    </citation>
    <scope>NUCLEOTIDE SEQUENCE</scope>
    <source>
        <strain evidence="1">Whitten #5841</strain>
        <tissue evidence="1">Leaf</tissue>
    </source>
</reference>
<dbReference type="AlphaFoldDB" id="A0A8T2RTY5"/>
<evidence type="ECO:0000313" key="1">
    <source>
        <dbReference type="EMBL" id="KAH7298903.1"/>
    </source>
</evidence>
<organism evidence="1 2">
    <name type="scientific">Ceratopteris richardii</name>
    <name type="common">Triangle waterfern</name>
    <dbReference type="NCBI Taxonomy" id="49495"/>
    <lineage>
        <taxon>Eukaryota</taxon>
        <taxon>Viridiplantae</taxon>
        <taxon>Streptophyta</taxon>
        <taxon>Embryophyta</taxon>
        <taxon>Tracheophyta</taxon>
        <taxon>Polypodiopsida</taxon>
        <taxon>Polypodiidae</taxon>
        <taxon>Polypodiales</taxon>
        <taxon>Pteridineae</taxon>
        <taxon>Pteridaceae</taxon>
        <taxon>Parkerioideae</taxon>
        <taxon>Ceratopteris</taxon>
    </lineage>
</organism>